<dbReference type="Proteomes" id="UP000821853">
    <property type="component" value="Chromosome 1"/>
</dbReference>
<organism evidence="1 2">
    <name type="scientific">Haemaphysalis longicornis</name>
    <name type="common">Bush tick</name>
    <dbReference type="NCBI Taxonomy" id="44386"/>
    <lineage>
        <taxon>Eukaryota</taxon>
        <taxon>Metazoa</taxon>
        <taxon>Ecdysozoa</taxon>
        <taxon>Arthropoda</taxon>
        <taxon>Chelicerata</taxon>
        <taxon>Arachnida</taxon>
        <taxon>Acari</taxon>
        <taxon>Parasitiformes</taxon>
        <taxon>Ixodida</taxon>
        <taxon>Ixodoidea</taxon>
        <taxon>Ixodidae</taxon>
        <taxon>Haemaphysalinae</taxon>
        <taxon>Haemaphysalis</taxon>
    </lineage>
</organism>
<evidence type="ECO:0000313" key="2">
    <source>
        <dbReference type="Proteomes" id="UP000821853"/>
    </source>
</evidence>
<dbReference type="AlphaFoldDB" id="A0A9J6F9N7"/>
<accession>A0A9J6F9N7</accession>
<dbReference type="EMBL" id="JABSTR010000001">
    <property type="protein sequence ID" value="KAH9359629.1"/>
    <property type="molecule type" value="Genomic_DNA"/>
</dbReference>
<gene>
    <name evidence="1" type="ORF">HPB48_017083</name>
</gene>
<reference evidence="1 2" key="1">
    <citation type="journal article" date="2020" name="Cell">
        <title>Large-Scale Comparative Analyses of Tick Genomes Elucidate Their Genetic Diversity and Vector Capacities.</title>
        <authorList>
            <consortium name="Tick Genome and Microbiome Consortium (TIGMIC)"/>
            <person name="Jia N."/>
            <person name="Wang J."/>
            <person name="Shi W."/>
            <person name="Du L."/>
            <person name="Sun Y."/>
            <person name="Zhan W."/>
            <person name="Jiang J.F."/>
            <person name="Wang Q."/>
            <person name="Zhang B."/>
            <person name="Ji P."/>
            <person name="Bell-Sakyi L."/>
            <person name="Cui X.M."/>
            <person name="Yuan T.T."/>
            <person name="Jiang B.G."/>
            <person name="Yang W.F."/>
            <person name="Lam T.T."/>
            <person name="Chang Q.C."/>
            <person name="Ding S.J."/>
            <person name="Wang X.J."/>
            <person name="Zhu J.G."/>
            <person name="Ruan X.D."/>
            <person name="Zhao L."/>
            <person name="Wei J.T."/>
            <person name="Ye R.Z."/>
            <person name="Que T.C."/>
            <person name="Du C.H."/>
            <person name="Zhou Y.H."/>
            <person name="Cheng J.X."/>
            <person name="Dai P.F."/>
            <person name="Guo W.B."/>
            <person name="Han X.H."/>
            <person name="Huang E.J."/>
            <person name="Li L.F."/>
            <person name="Wei W."/>
            <person name="Gao Y.C."/>
            <person name="Liu J.Z."/>
            <person name="Shao H.Z."/>
            <person name="Wang X."/>
            <person name="Wang C.C."/>
            <person name="Yang T.C."/>
            <person name="Huo Q.B."/>
            <person name="Li W."/>
            <person name="Chen H.Y."/>
            <person name="Chen S.E."/>
            <person name="Zhou L.G."/>
            <person name="Ni X.B."/>
            <person name="Tian J.H."/>
            <person name="Sheng Y."/>
            <person name="Liu T."/>
            <person name="Pan Y.S."/>
            <person name="Xia L.Y."/>
            <person name="Li J."/>
            <person name="Zhao F."/>
            <person name="Cao W.C."/>
        </authorList>
    </citation>
    <scope>NUCLEOTIDE SEQUENCE [LARGE SCALE GENOMIC DNA]</scope>
    <source>
        <strain evidence="1">HaeL-2018</strain>
    </source>
</reference>
<name>A0A9J6F9N7_HAELO</name>
<protein>
    <submittedName>
        <fullName evidence="1">Uncharacterized protein</fullName>
    </submittedName>
</protein>
<keyword evidence="2" id="KW-1185">Reference proteome</keyword>
<dbReference type="VEuPathDB" id="VectorBase:HLOH_063078"/>
<sequence>MTFSQRTQYAAVLNEVGLFLIPKKCRVLERTYKLAPHHVTGDGLQITCISANKTTATYFAGSDNIVASLLSYRQELSNLKHVKQRHNRVHQNKTG</sequence>
<evidence type="ECO:0000313" key="1">
    <source>
        <dbReference type="EMBL" id="KAH9359629.1"/>
    </source>
</evidence>
<comment type="caution">
    <text evidence="1">The sequence shown here is derived from an EMBL/GenBank/DDBJ whole genome shotgun (WGS) entry which is preliminary data.</text>
</comment>
<proteinExistence type="predicted"/>